<dbReference type="SUPFAM" id="SSF46548">
    <property type="entry name" value="alpha-helical ferredoxin"/>
    <property type="match status" value="1"/>
</dbReference>
<reference evidence="11 12" key="1">
    <citation type="journal article" date="2007" name="Nat. Biotechnol.">
        <title>Genome sequence and identification of candidate vaccine antigens from the animal pathogen Dichelobacter nodosus.</title>
        <authorList>
            <person name="Myers G.S."/>
            <person name="Parker D."/>
            <person name="Al-Hasani K."/>
            <person name="Kennan R.M."/>
            <person name="Seemann T."/>
            <person name="Ren Q."/>
            <person name="Badger J.H."/>
            <person name="Selengut J.D."/>
            <person name="Deboy R.T."/>
            <person name="Tettelin H."/>
            <person name="Boyce J.D."/>
            <person name="McCarl V.P."/>
            <person name="Han X."/>
            <person name="Nelson W.C."/>
            <person name="Madupu R."/>
            <person name="Mohamoud Y."/>
            <person name="Holley T."/>
            <person name="Fedorova N."/>
            <person name="Khouri H."/>
            <person name="Bottomley S.P."/>
            <person name="Whittington R.J."/>
            <person name="Adler B."/>
            <person name="Songer J.G."/>
            <person name="Rood J.I."/>
            <person name="Paulsen I.T."/>
        </authorList>
    </citation>
    <scope>NUCLEOTIDE SEQUENCE [LARGE SCALE GENOMIC DNA]</scope>
    <source>
        <strain evidence="11 12">VCS1703A</strain>
    </source>
</reference>
<dbReference type="PROSITE" id="PS51379">
    <property type="entry name" value="4FE4S_FER_2"/>
    <property type="match status" value="2"/>
</dbReference>
<dbReference type="InterPro" id="IPR037225">
    <property type="entry name" value="Nuo51_FMN-bd_sf"/>
</dbReference>
<comment type="subunit">
    <text evidence="8">The complex is composed of six subunits: RnfA, RnfB, RnfC, RnfD, RnfE and RnfG.</text>
</comment>
<comment type="function">
    <text evidence="8">Part of a membrane-bound complex that couples electron transfer with translocation of ions across the membrane.</text>
</comment>
<feature type="binding site" evidence="8">
    <location>
        <position position="411"/>
    </location>
    <ligand>
        <name>[4Fe-4S] cluster</name>
        <dbReference type="ChEBI" id="CHEBI:49883"/>
        <label>2</label>
    </ligand>
</feature>
<dbReference type="NCBIfam" id="NF003454">
    <property type="entry name" value="PRK05035.1"/>
    <property type="match status" value="1"/>
</dbReference>
<keyword evidence="7 8" id="KW-0411">Iron-sulfur</keyword>
<keyword evidence="8" id="KW-1003">Cell membrane</keyword>
<evidence type="ECO:0000256" key="6">
    <source>
        <dbReference type="ARBA" id="ARBA00023004"/>
    </source>
</evidence>
<feature type="binding site" evidence="8">
    <location>
        <position position="382"/>
    </location>
    <ligand>
        <name>[4Fe-4S] cluster</name>
        <dbReference type="ChEBI" id="CHEBI:49883"/>
        <label>2</label>
    </ligand>
</feature>
<dbReference type="Gene3D" id="3.40.50.11540">
    <property type="entry name" value="NADH-ubiquinone oxidoreductase 51kDa subunit"/>
    <property type="match status" value="1"/>
</dbReference>
<evidence type="ECO:0000256" key="5">
    <source>
        <dbReference type="ARBA" id="ARBA00022982"/>
    </source>
</evidence>
<dbReference type="EMBL" id="CP000513">
    <property type="protein sequence ID" value="ABQ13517.1"/>
    <property type="molecule type" value="Genomic_DNA"/>
</dbReference>
<protein>
    <recommendedName>
        <fullName evidence="8">Ion-translocating oxidoreductase complex subunit C</fullName>
        <ecNumber evidence="8">7.-.-.-</ecNumber>
    </recommendedName>
    <alternativeName>
        <fullName evidence="8">Rnf electron transport complex subunit C</fullName>
    </alternativeName>
</protein>
<name>A5EVI2_DICNV</name>
<dbReference type="PANTHER" id="PTHR43034">
    <property type="entry name" value="ION-TRANSLOCATING OXIDOREDUCTASE COMPLEX SUBUNIT C"/>
    <property type="match status" value="1"/>
</dbReference>
<comment type="similarity">
    <text evidence="8">Belongs to the 4Fe4S bacterial-type ferredoxin family. RnfC subfamily.</text>
</comment>
<dbReference type="PANTHER" id="PTHR43034:SF2">
    <property type="entry name" value="ION-TRANSLOCATING OXIDOREDUCTASE COMPLEX SUBUNIT C"/>
    <property type="match status" value="1"/>
</dbReference>
<dbReference type="OrthoDB" id="9767754at2"/>
<evidence type="ECO:0000313" key="11">
    <source>
        <dbReference type="EMBL" id="ABQ13517.1"/>
    </source>
</evidence>
<dbReference type="HAMAP" id="MF_00461">
    <property type="entry name" value="RsxC_RnfC"/>
    <property type="match status" value="1"/>
</dbReference>
<dbReference type="PROSITE" id="PS00198">
    <property type="entry name" value="4FE4S_FER_1"/>
    <property type="match status" value="1"/>
</dbReference>
<evidence type="ECO:0000256" key="8">
    <source>
        <dbReference type="HAMAP-Rule" id="MF_00461"/>
    </source>
</evidence>
<evidence type="ECO:0000256" key="4">
    <source>
        <dbReference type="ARBA" id="ARBA00022737"/>
    </source>
</evidence>
<keyword evidence="6 8" id="KW-0408">Iron</keyword>
<feature type="binding site" evidence="8">
    <location>
        <position position="375"/>
    </location>
    <ligand>
        <name>[4Fe-4S] cluster</name>
        <dbReference type="ChEBI" id="CHEBI:49883"/>
        <label>1</label>
    </ligand>
</feature>
<dbReference type="InterPro" id="IPR011538">
    <property type="entry name" value="Nuo51_FMN-bd"/>
</dbReference>
<dbReference type="eggNOG" id="COG4656">
    <property type="taxonomic scope" value="Bacteria"/>
</dbReference>
<evidence type="ECO:0000256" key="1">
    <source>
        <dbReference type="ARBA" id="ARBA00022448"/>
    </source>
</evidence>
<keyword evidence="8" id="KW-0472">Membrane</keyword>
<dbReference type="STRING" id="246195.DNO_0553"/>
<evidence type="ECO:0000256" key="7">
    <source>
        <dbReference type="ARBA" id="ARBA00023014"/>
    </source>
</evidence>
<feature type="binding site" evidence="8">
    <location>
        <position position="421"/>
    </location>
    <ligand>
        <name>[4Fe-4S] cluster</name>
        <dbReference type="ChEBI" id="CHEBI:49883"/>
        <label>1</label>
    </ligand>
</feature>
<keyword evidence="3 8" id="KW-0479">Metal-binding</keyword>
<feature type="binding site" evidence="8">
    <location>
        <position position="378"/>
    </location>
    <ligand>
        <name>[4Fe-4S] cluster</name>
        <dbReference type="ChEBI" id="CHEBI:49883"/>
        <label>1</label>
    </ligand>
</feature>
<dbReference type="Pfam" id="PF13375">
    <property type="entry name" value="RnfC_N"/>
    <property type="match status" value="1"/>
</dbReference>
<feature type="compositionally biased region" description="Basic and acidic residues" evidence="9">
    <location>
        <begin position="467"/>
        <end position="478"/>
    </location>
</feature>
<evidence type="ECO:0000256" key="3">
    <source>
        <dbReference type="ARBA" id="ARBA00022723"/>
    </source>
</evidence>
<comment type="subcellular location">
    <subcellularLocation>
        <location evidence="8">Cell inner membrane</location>
        <topology evidence="8">Peripheral membrane protein</topology>
    </subcellularLocation>
</comment>
<dbReference type="GO" id="GO:0022900">
    <property type="term" value="P:electron transport chain"/>
    <property type="evidence" value="ECO:0007669"/>
    <property type="project" value="UniProtKB-UniRule"/>
</dbReference>
<feature type="domain" description="4Fe-4S ferredoxin-type" evidence="10">
    <location>
        <begin position="400"/>
        <end position="431"/>
    </location>
</feature>
<dbReference type="EC" id="7.-.-.-" evidence="8"/>
<evidence type="ECO:0000256" key="2">
    <source>
        <dbReference type="ARBA" id="ARBA00022485"/>
    </source>
</evidence>
<accession>A5EVI2</accession>
<dbReference type="KEGG" id="dno:DNO_0553"/>
<keyword evidence="8" id="KW-0997">Cell inner membrane</keyword>
<evidence type="ECO:0000256" key="9">
    <source>
        <dbReference type="SAM" id="MobiDB-lite"/>
    </source>
</evidence>
<feature type="binding site" evidence="8">
    <location>
        <position position="417"/>
    </location>
    <ligand>
        <name>[4Fe-4S] cluster</name>
        <dbReference type="ChEBI" id="CHEBI:49883"/>
        <label>2</label>
    </ligand>
</feature>
<dbReference type="InterPro" id="IPR026902">
    <property type="entry name" value="RnfC_N"/>
</dbReference>
<dbReference type="InterPro" id="IPR017900">
    <property type="entry name" value="4Fe4S_Fe_S_CS"/>
</dbReference>
<sequence>MKLFKRFWETPAAPYHFHGGLTLPAHKTCSTQNPVQNLPLSATYWLSLRQRDGQWLAPCVRVGEHVDGGSLIATPTTDEGANLHAPTSGIITAIEPRYDRHSSNTLALTITLQADGADHFCKPLPSLDERFPREQLRARVSDCGVVGLGGAGFPTARKLALAAKHLVINAAECEPYISCDDMQIREHAAQIVRGAQLSAYILSVDSIRFGIENDKPQAIAALEKAIADAADPRISLTIIPARYPSGNSRQLFELLFNVRVNGKHAHDRGFICHNTATMKAVYDALTHGRPLLERYVTVSGSEIARPQVYRVRIGTPLTELIAQSGGTTPNSRLLIGGSMMGEPQLNTEVGLTKTTNCLLLLPETKAEPTSECIRCGRCSDACPMHLLPQQLYWYSRQQNSAALKNYRLFDCIECGICASVCPSRLPLVDYYRVSKDQLRTQERNEKNAARAQKRHQARLTRLAQQAAERKQKMQEKRAQLQTHQAQFAAETASAEHFDPTRIQADPQKQKMIAEAKARAEARRAARQSSTAGKNL</sequence>
<dbReference type="InterPro" id="IPR017896">
    <property type="entry name" value="4Fe4S_Fe-S-bd"/>
</dbReference>
<keyword evidence="4 8" id="KW-0677">Repeat</keyword>
<evidence type="ECO:0000313" key="12">
    <source>
        <dbReference type="Proteomes" id="UP000000248"/>
    </source>
</evidence>
<feature type="binding site" evidence="8">
    <location>
        <position position="414"/>
    </location>
    <ligand>
        <name>[4Fe-4S] cluster</name>
        <dbReference type="ChEBI" id="CHEBI:49883"/>
        <label>2</label>
    </ligand>
</feature>
<dbReference type="SUPFAM" id="SSF142019">
    <property type="entry name" value="Nqo1 FMN-binding domain-like"/>
    <property type="match status" value="1"/>
</dbReference>
<feature type="region of interest" description="Disordered" evidence="9">
    <location>
        <begin position="465"/>
        <end position="535"/>
    </location>
</feature>
<dbReference type="GO" id="GO:0005886">
    <property type="term" value="C:plasma membrane"/>
    <property type="evidence" value="ECO:0007669"/>
    <property type="project" value="UniProtKB-SubCell"/>
</dbReference>
<feature type="binding site" evidence="8">
    <location>
        <position position="372"/>
    </location>
    <ligand>
        <name>[4Fe-4S] cluster</name>
        <dbReference type="ChEBI" id="CHEBI:49883"/>
        <label>1</label>
    </ligand>
</feature>
<dbReference type="GO" id="GO:0009055">
    <property type="term" value="F:electron transfer activity"/>
    <property type="evidence" value="ECO:0007669"/>
    <property type="project" value="InterPro"/>
</dbReference>
<keyword evidence="1 8" id="KW-0813">Transport</keyword>
<dbReference type="Pfam" id="PF10531">
    <property type="entry name" value="SLBB"/>
    <property type="match status" value="1"/>
</dbReference>
<organism evidence="11 12">
    <name type="scientific">Dichelobacter nodosus (strain VCS1703A)</name>
    <dbReference type="NCBI Taxonomy" id="246195"/>
    <lineage>
        <taxon>Bacteria</taxon>
        <taxon>Pseudomonadati</taxon>
        <taxon>Pseudomonadota</taxon>
        <taxon>Gammaproteobacteria</taxon>
        <taxon>Cardiobacteriales</taxon>
        <taxon>Cardiobacteriaceae</taxon>
        <taxon>Dichelobacter</taxon>
    </lineage>
</organism>
<dbReference type="Proteomes" id="UP000000248">
    <property type="component" value="Chromosome"/>
</dbReference>
<comment type="cofactor">
    <cofactor evidence="8">
        <name>[4Fe-4S] cluster</name>
        <dbReference type="ChEBI" id="CHEBI:49883"/>
    </cofactor>
    <text evidence="8">Binds 2 [4Fe-4S] clusters per subunit.</text>
</comment>
<dbReference type="HOGENOM" id="CLU_010808_6_2_6"/>
<dbReference type="RefSeq" id="WP_012030887.1">
    <property type="nucleotide sequence ID" value="NC_009446.1"/>
</dbReference>
<keyword evidence="5 8" id="KW-0249">Electron transport</keyword>
<keyword evidence="12" id="KW-1185">Reference proteome</keyword>
<dbReference type="NCBIfam" id="TIGR01945">
    <property type="entry name" value="rnfC"/>
    <property type="match status" value="1"/>
</dbReference>
<dbReference type="AlphaFoldDB" id="A5EVI2"/>
<keyword evidence="2 8" id="KW-0004">4Fe-4S</keyword>
<evidence type="ECO:0000259" key="10">
    <source>
        <dbReference type="PROSITE" id="PS51379"/>
    </source>
</evidence>
<feature type="compositionally biased region" description="Basic and acidic residues" evidence="9">
    <location>
        <begin position="507"/>
        <end position="523"/>
    </location>
</feature>
<gene>
    <name evidence="8 11" type="primary">rnfC</name>
    <name evidence="11" type="ordered locus">DNO_0553</name>
</gene>
<dbReference type="Pfam" id="PF01512">
    <property type="entry name" value="Complex1_51K"/>
    <property type="match status" value="1"/>
</dbReference>
<dbReference type="Pfam" id="PF12838">
    <property type="entry name" value="Fer4_7"/>
    <property type="match status" value="1"/>
</dbReference>
<dbReference type="InterPro" id="IPR019554">
    <property type="entry name" value="Soluble_ligand-bd"/>
</dbReference>
<keyword evidence="8" id="KW-1278">Translocase</keyword>
<feature type="domain" description="4Fe-4S ferredoxin-type" evidence="10">
    <location>
        <begin position="362"/>
        <end position="392"/>
    </location>
</feature>
<dbReference type="Gene3D" id="3.30.70.20">
    <property type="match status" value="1"/>
</dbReference>
<dbReference type="InterPro" id="IPR010208">
    <property type="entry name" value="Ion_transpt_RnfC/RsxC"/>
</dbReference>
<proteinExistence type="inferred from homology"/>
<dbReference type="GO" id="GO:0046872">
    <property type="term" value="F:metal ion binding"/>
    <property type="evidence" value="ECO:0007669"/>
    <property type="project" value="UniProtKB-KW"/>
</dbReference>
<dbReference type="GO" id="GO:0051539">
    <property type="term" value="F:4 iron, 4 sulfur cluster binding"/>
    <property type="evidence" value="ECO:0007669"/>
    <property type="project" value="UniProtKB-KW"/>
</dbReference>